<sequence length="1858" mass="215341">MADMGSLEFQRRILTFVLIASFLFSRSFCLDFYGTDTEERETIRAKVKLTSSVCKLNDLKSELYNCSLDSGYNRVGILEFECNTLEKESDKLKLLYDCNALSRNKNKEILAKECKRLRCPNMDKKIYILVFKLSDDIEEKNNFQLYRNNYRLINSSRKIKISPIPIVLLTRKDIIESLYNDRIVDYNWNSPFLGKYMVYITTLDTNVSSLAWLLNEMESLFSELKGRLIDVNSNSNVNLSLIFQSYMSLISLSLSLLNLMEIYWTRGSEVNQNLSGRTEISKYASHCNLDFVSILLDCRFALDIINNDKERDLNIIFAYFQDRLRFDINKFQIISSTSEINSGNTGNISDLKSFLNDPFLCTRYRINFKENGLQKYFYNEQRYQINKFLNLKHVLKEDIVFLISIISYILENVAPRFSENILGKFSSLRVYMNRINNLTKRLNVIKSEVYSVCSRKSFERWSKGEDLTDLDGKVCNLHYSLNVTEDVMKLLYSEFEKSRLLALMPPILTYSDNKSVSAALCLHRALYKSNLKNIRGEIIVKAIILSSNRFALKTEYEQLYEECRGFWEFNFNDLVSLESLGIVCNIYATCMGNKKLSDIVERILTDFRNIDMEGALHKKSIMASKLCTKYRKLVTFVELEYRDEEESVDINTLECNTYRILQLAYRGVSFLTIPSEYQVNLRVYNKSGFMMNLPDNFVANQIVINDFCVDPEIFTILDCNVVGNQDLDISGTKYLDKGNGVSESRHYNTFLLADNIVIRTSLDFFKGNIDEYEYLSNGVVFGRIRNKHIGNPVKIVNFSYLPEIFIYENNNIGDNDNRGNTKLIEYDDTTNIQKLVVLKAVYSSSSLAYVTLQLGEFSTSSYFKTVRTFKEKFLLPDSNNLQVPLVPTILQIFKQNSEYHFDSFLYPTIQIQEFVNPLVSTSTVSKDISNQQETPGQLLDPFSIYRDLCITKQESMGVYTIENMTISNSKDSLKNSEVPSIDYPIGFDTLLSLIENIDLESSRRIAEGIGWEYLALYFKAKASISYLLITQAITFWTGGSKFRQHCDFHLGNILVKFSADWKNKEWLEVIKGICEYLNLSHLVIVDLDLSYESDNEINNLERDIELFDTISPCKLVQFEATLSIVLTEDDHINLSKDIIENSLGISYIIEQINNIKPDINVIHELNNMYPDIMNIYDNYYKKLSDIQDNINNLIGSGNFIFSRAFKIFVEIRYILRNFLLKLNNFVNNVPDYNLFDYLILDMYRSGVEKKYIYFSKIGNKNDFSKDISLDININNSSNKNPSNLKWLHILPESLPNLQIFSKVIYCIIDTLAVISFYPKLKFSDLINFLLQHSVNIIYLRKIDYGSNIKNLEMIKSKLNSEKKTFLQCIDNSSITNIIEENAILITNNAFQLSMKYQPILSNSLLPSQLELINNSNIYQSVLLAYMYHFDFFISDSMASINSIGNSNSFVKLKADVIIKNNLGISSVSLNLSINQWRSLLELHYFCNKYSQIVNSNNYNIKCKLISNYQKLKLNTPGLIILSWITENSRNYHKIVFPWVYSSSFSEVIDHSMNLNPINGITVLAEISGVSNTFRKNSLKPNIFIHKNYVSIFSFGSQRIKYKIPSSISERYSIQTIPLFFDSYLGFKNLPLDSLVAYILLENEVTLYKWLQNILSNYESTLDKHTKNIIKNKVAQIFGAVVRTFISIWKSSSKCRHDKSELCLPLLCGISSHNIILFINSSQNIDSIKFAFMYDMEMQIISKSEDQKLQYYEQDYEQDTNSSEYLQQYTEFISYILPEYCGHVKWNLNDLLTVLHSADNLIKFLKDEIVTLNPNVLFSSKVKNINKKYVKISLYESLKYINYKCREIQQLVKSPNIIC</sequence>
<evidence type="ECO:0000313" key="1">
    <source>
        <dbReference type="EMBL" id="EEA04842.1"/>
    </source>
</evidence>
<reference evidence="1" key="1">
    <citation type="submission" date="2008-06" db="EMBL/GenBank/DDBJ databases">
        <authorList>
            <person name="Lorenzi H."/>
            <person name="Inman J."/>
            <person name="Miller J."/>
            <person name="Schobel S."/>
            <person name="Amedeo P."/>
            <person name="Caler E.V."/>
            <person name="da Silva J."/>
        </authorList>
    </citation>
    <scope>NUCLEOTIDE SEQUENCE [LARGE SCALE GENOMIC DNA]</scope>
    <source>
        <strain evidence="1">RN66</strain>
    </source>
</reference>
<name>B6A9F1_CRYMR</name>
<proteinExistence type="predicted"/>
<evidence type="ECO:0000313" key="2">
    <source>
        <dbReference type="Proteomes" id="UP000001460"/>
    </source>
</evidence>
<gene>
    <name evidence="1" type="ORF">CMU_039090</name>
</gene>
<dbReference type="Proteomes" id="UP000001460">
    <property type="component" value="Unassembled WGS sequence"/>
</dbReference>
<dbReference type="OrthoDB" id="340360at2759"/>
<dbReference type="RefSeq" id="XP_002139191.1">
    <property type="nucleotide sequence ID" value="XM_002139155.1"/>
</dbReference>
<dbReference type="VEuPathDB" id="CryptoDB:CMU_039090"/>
<dbReference type="OMA" id="WITENSR"/>
<organism evidence="1 2">
    <name type="scientific">Cryptosporidium muris (strain RN66)</name>
    <dbReference type="NCBI Taxonomy" id="441375"/>
    <lineage>
        <taxon>Eukaryota</taxon>
        <taxon>Sar</taxon>
        <taxon>Alveolata</taxon>
        <taxon>Apicomplexa</taxon>
        <taxon>Conoidasida</taxon>
        <taxon>Coccidia</taxon>
        <taxon>Eucoccidiorida</taxon>
        <taxon>Eimeriorina</taxon>
        <taxon>Cryptosporidiidae</taxon>
        <taxon>Cryptosporidium</taxon>
    </lineage>
</organism>
<dbReference type="EMBL" id="DS989726">
    <property type="protein sequence ID" value="EEA04842.1"/>
    <property type="molecule type" value="Genomic_DNA"/>
</dbReference>
<keyword evidence="2" id="KW-1185">Reference proteome</keyword>
<protein>
    <submittedName>
        <fullName evidence="1">Uncharacterized protein</fullName>
    </submittedName>
</protein>
<dbReference type="GeneID" id="6994675"/>
<accession>B6A9F1</accession>